<dbReference type="Pfam" id="PF01547">
    <property type="entry name" value="SBP_bac_1"/>
    <property type="match status" value="1"/>
</dbReference>
<evidence type="ECO:0000313" key="7">
    <source>
        <dbReference type="EMBL" id="ABY37034.1"/>
    </source>
</evidence>
<dbReference type="PANTHER" id="PTHR43649">
    <property type="entry name" value="ARABINOSE-BINDING PROTEIN-RELATED"/>
    <property type="match status" value="1"/>
</dbReference>
<evidence type="ECO:0000256" key="5">
    <source>
        <dbReference type="SAM" id="MobiDB-lite"/>
    </source>
</evidence>
<dbReference type="InterPro" id="IPR006059">
    <property type="entry name" value="SBP"/>
</dbReference>
<dbReference type="RefSeq" id="WP_012259687.1">
    <property type="nucleotide sequence ID" value="NC_010175.1"/>
</dbReference>
<protein>
    <submittedName>
        <fullName evidence="7">Extracellular solute-binding protein family 1</fullName>
    </submittedName>
</protein>
<dbReference type="GO" id="GO:0016020">
    <property type="term" value="C:membrane"/>
    <property type="evidence" value="ECO:0000318"/>
    <property type="project" value="GO_Central"/>
</dbReference>
<dbReference type="InParanoid" id="A9WCS2"/>
<dbReference type="EMBL" id="CP000909">
    <property type="protein sequence ID" value="ABY37034.1"/>
    <property type="molecule type" value="Genomic_DNA"/>
</dbReference>
<dbReference type="GO" id="GO:0022857">
    <property type="term" value="F:transmembrane transporter activity"/>
    <property type="evidence" value="ECO:0000318"/>
    <property type="project" value="GO_Central"/>
</dbReference>
<accession>A9WCS2</accession>
<dbReference type="eggNOG" id="COG1653">
    <property type="taxonomic scope" value="Bacteria"/>
</dbReference>
<evidence type="ECO:0000313" key="8">
    <source>
        <dbReference type="Proteomes" id="UP000002008"/>
    </source>
</evidence>
<keyword evidence="4 6" id="KW-0732">Signal</keyword>
<feature type="compositionally biased region" description="Low complexity" evidence="5">
    <location>
        <begin position="25"/>
        <end position="62"/>
    </location>
</feature>
<dbReference type="STRING" id="324602.Caur_3857"/>
<dbReference type="GO" id="GO:0001407">
    <property type="term" value="P:glycerophosphodiester transmembrane transport"/>
    <property type="evidence" value="ECO:0000318"/>
    <property type="project" value="GO_Central"/>
</dbReference>
<dbReference type="AlphaFoldDB" id="A9WCS2"/>
<gene>
    <name evidence="7" type="ordered locus">Caur_3857</name>
</gene>
<dbReference type="PROSITE" id="PS51257">
    <property type="entry name" value="PROKAR_LIPOPROTEIN"/>
    <property type="match status" value="1"/>
</dbReference>
<dbReference type="GO" id="GO:0015794">
    <property type="term" value="P:glycerol-3-phosphate transmembrane transport"/>
    <property type="evidence" value="ECO:0000318"/>
    <property type="project" value="GO_Central"/>
</dbReference>
<dbReference type="HOGENOM" id="CLU_030564_0_0_0"/>
<keyword evidence="8" id="KW-1185">Reference proteome</keyword>
<dbReference type="EnsemblBacteria" id="ABY37034">
    <property type="protein sequence ID" value="ABY37034"/>
    <property type="gene ID" value="Caur_3857"/>
</dbReference>
<dbReference type="KEGG" id="cau:Caur_3857"/>
<dbReference type="Gene3D" id="3.40.190.10">
    <property type="entry name" value="Periplasmic binding protein-like II"/>
    <property type="match status" value="1"/>
</dbReference>
<feature type="region of interest" description="Disordered" evidence="5">
    <location>
        <begin position="25"/>
        <end position="66"/>
    </location>
</feature>
<comment type="subcellular location">
    <subcellularLocation>
        <location evidence="1">Cell envelope</location>
    </subcellularLocation>
</comment>
<sequence>MKAFAKGGIVLVLVLMLSGLAGCTSAPTAPAEQPTQAPTTAAQAPTAAPTTAPATEPSPVTTDRQPVTLRYANWNLGTEEENNIQRRLVKAYMELNPHVTIEFVDMSGGGWDDMLNTYAARGELPDVFMANNMPLYVKNGWLADLTSLVENDPDWPLIPEVLRSGVTYNGRVMGLPAAQFIMGYFVNRDLYEAANLDAPEYGFSVEEFNTAVTSLHNPARGILGLDEMEFVMGWYPHVLDNNLQWFSFDGVHMNYNSAAFKETVAKVAELKPYTWQGLTDEQKPNFKSAGPWELFLNQEVGMRWEGGWAIPQIAQNATFDWDFVGIPGGNQAIVMDIIVVSKTAPNLEEAYQFARWMTFSRAAYAKEVELAREMGSVPSKMPVAVDDESIQLYRQFFDKPGINAALANLDNSLVESLAKIVPGYIQARWEGKPGIDIGEDKDVNMWFMFFRAADGIYKYEDYAAQLETFANNLLDSARAEVESALK</sequence>
<organism evidence="7 8">
    <name type="scientific">Chloroflexus aurantiacus (strain ATCC 29366 / DSM 635 / J-10-fl)</name>
    <dbReference type="NCBI Taxonomy" id="324602"/>
    <lineage>
        <taxon>Bacteria</taxon>
        <taxon>Bacillati</taxon>
        <taxon>Chloroflexota</taxon>
        <taxon>Chloroflexia</taxon>
        <taxon>Chloroflexales</taxon>
        <taxon>Chloroflexineae</taxon>
        <taxon>Chloroflexaceae</taxon>
        <taxon>Chloroflexus</taxon>
    </lineage>
</organism>
<dbReference type="GO" id="GO:0030313">
    <property type="term" value="C:cell envelope"/>
    <property type="evidence" value="ECO:0007669"/>
    <property type="project" value="UniProtKB-SubCell"/>
</dbReference>
<evidence type="ECO:0000256" key="3">
    <source>
        <dbReference type="ARBA" id="ARBA00022448"/>
    </source>
</evidence>
<reference evidence="8" key="1">
    <citation type="journal article" date="2011" name="BMC Genomics">
        <title>Complete genome sequence of the filamentous anoxygenic phototrophic bacterium Chloroflexus aurantiacus.</title>
        <authorList>
            <person name="Tang K.H."/>
            <person name="Barry K."/>
            <person name="Chertkov O."/>
            <person name="Dalin E."/>
            <person name="Han C.S."/>
            <person name="Hauser L.J."/>
            <person name="Honchak B.M."/>
            <person name="Karbach L.E."/>
            <person name="Land M.L."/>
            <person name="Lapidus A."/>
            <person name="Larimer F.W."/>
            <person name="Mikhailova N."/>
            <person name="Pitluck S."/>
            <person name="Pierson B.K."/>
            <person name="Blankenship R.E."/>
        </authorList>
    </citation>
    <scope>NUCLEOTIDE SEQUENCE [LARGE SCALE GENOMIC DNA]</scope>
    <source>
        <strain evidence="8">ATCC 29366 / DSM 635 / J-10-fl</strain>
    </source>
</reference>
<dbReference type="Proteomes" id="UP000002008">
    <property type="component" value="Chromosome"/>
</dbReference>
<feature type="signal peptide" evidence="6">
    <location>
        <begin position="1"/>
        <end position="21"/>
    </location>
</feature>
<evidence type="ECO:0000256" key="2">
    <source>
        <dbReference type="ARBA" id="ARBA00008520"/>
    </source>
</evidence>
<proteinExistence type="inferred from homology"/>
<dbReference type="InterPro" id="IPR050490">
    <property type="entry name" value="Bact_solute-bd_prot1"/>
</dbReference>
<evidence type="ECO:0000256" key="1">
    <source>
        <dbReference type="ARBA" id="ARBA00004196"/>
    </source>
</evidence>
<dbReference type="PANTHER" id="PTHR43649:SF31">
    <property type="entry name" value="SN-GLYCEROL-3-PHOSPHATE-BINDING PERIPLASMIC PROTEIN UGPB"/>
    <property type="match status" value="1"/>
</dbReference>
<evidence type="ECO:0000256" key="6">
    <source>
        <dbReference type="SAM" id="SignalP"/>
    </source>
</evidence>
<evidence type="ECO:0000256" key="4">
    <source>
        <dbReference type="ARBA" id="ARBA00022729"/>
    </source>
</evidence>
<comment type="similarity">
    <text evidence="2">Belongs to the bacterial solute-binding protein 1 family.</text>
</comment>
<dbReference type="PATRIC" id="fig|324602.8.peg.4330"/>
<name>A9WCS2_CHLAA</name>
<feature type="chain" id="PRO_5002743939" evidence="6">
    <location>
        <begin position="22"/>
        <end position="486"/>
    </location>
</feature>
<keyword evidence="3" id="KW-0813">Transport</keyword>
<dbReference type="SUPFAM" id="SSF53850">
    <property type="entry name" value="Periplasmic binding protein-like II"/>
    <property type="match status" value="1"/>
</dbReference>